<dbReference type="PANTHER" id="PTHR13947:SF37">
    <property type="entry name" value="LD18367P"/>
    <property type="match status" value="1"/>
</dbReference>
<dbReference type="Pfam" id="PF00583">
    <property type="entry name" value="Acetyltransf_1"/>
    <property type="match status" value="1"/>
</dbReference>
<comment type="caution">
    <text evidence="3">The sequence shown here is derived from an EMBL/GenBank/DDBJ whole genome shotgun (WGS) entry which is preliminary data.</text>
</comment>
<dbReference type="PROSITE" id="PS51186">
    <property type="entry name" value="GNAT"/>
    <property type="match status" value="1"/>
</dbReference>
<dbReference type="EMBL" id="QGTL01000017">
    <property type="protein sequence ID" value="PWV68698.1"/>
    <property type="molecule type" value="Genomic_DNA"/>
</dbReference>
<organism evidence="3 4">
    <name type="scientific">Nocardia neocaledoniensis</name>
    <dbReference type="NCBI Taxonomy" id="236511"/>
    <lineage>
        <taxon>Bacteria</taxon>
        <taxon>Bacillati</taxon>
        <taxon>Actinomycetota</taxon>
        <taxon>Actinomycetes</taxon>
        <taxon>Mycobacteriales</taxon>
        <taxon>Nocardiaceae</taxon>
        <taxon>Nocardia</taxon>
    </lineage>
</organism>
<evidence type="ECO:0000256" key="1">
    <source>
        <dbReference type="ARBA" id="ARBA00022679"/>
    </source>
</evidence>
<dbReference type="AlphaFoldDB" id="A0A317N2F0"/>
<sequence length="174" mass="18681">MRDETSVVIRAADRPGDLGWIVQAHGEIYAEQFGWNTDFEALVAGIVGDYATRRDPATDAAWIAEVDGVRAGCVLCVRGAEPGVAVLRTLLVTPAARGLGVGTALVDRVLSFARATGNTRITLWTTDAQSSAHRIYEAAGFTRTTDEPRHSFGHAIRGQDWTLDLTPATTVRCG</sequence>
<dbReference type="InterPro" id="IPR050769">
    <property type="entry name" value="NAT_camello-type"/>
</dbReference>
<dbReference type="InterPro" id="IPR016181">
    <property type="entry name" value="Acyl_CoA_acyltransferase"/>
</dbReference>
<protein>
    <submittedName>
        <fullName evidence="3">Acetyltransferase (GNAT) family protein</fullName>
    </submittedName>
</protein>
<accession>A0A317N2F0</accession>
<reference evidence="3 4" key="1">
    <citation type="submission" date="2018-05" db="EMBL/GenBank/DDBJ databases">
        <title>Genomic Encyclopedia of Type Strains, Phase IV (KMG-IV): sequencing the most valuable type-strain genomes for metagenomic binning, comparative biology and taxonomic classification.</title>
        <authorList>
            <person name="Goeker M."/>
        </authorList>
    </citation>
    <scope>NUCLEOTIDE SEQUENCE [LARGE SCALE GENOMIC DNA]</scope>
    <source>
        <strain evidence="3 4">DSM 44717</strain>
    </source>
</reference>
<dbReference type="InterPro" id="IPR000182">
    <property type="entry name" value="GNAT_dom"/>
</dbReference>
<dbReference type="CDD" id="cd04301">
    <property type="entry name" value="NAT_SF"/>
    <property type="match status" value="1"/>
</dbReference>
<gene>
    <name evidence="3" type="ORF">DFR69_11717</name>
</gene>
<evidence type="ECO:0000313" key="4">
    <source>
        <dbReference type="Proteomes" id="UP000246410"/>
    </source>
</evidence>
<dbReference type="SUPFAM" id="SSF55729">
    <property type="entry name" value="Acyl-CoA N-acyltransferases (Nat)"/>
    <property type="match status" value="1"/>
</dbReference>
<dbReference type="Gene3D" id="3.40.630.30">
    <property type="match status" value="1"/>
</dbReference>
<keyword evidence="4" id="KW-1185">Reference proteome</keyword>
<name>A0A317N2F0_9NOCA</name>
<dbReference type="PANTHER" id="PTHR13947">
    <property type="entry name" value="GNAT FAMILY N-ACETYLTRANSFERASE"/>
    <property type="match status" value="1"/>
</dbReference>
<dbReference type="GO" id="GO:0008080">
    <property type="term" value="F:N-acetyltransferase activity"/>
    <property type="evidence" value="ECO:0007669"/>
    <property type="project" value="InterPro"/>
</dbReference>
<dbReference type="Proteomes" id="UP000246410">
    <property type="component" value="Unassembled WGS sequence"/>
</dbReference>
<evidence type="ECO:0000313" key="3">
    <source>
        <dbReference type="EMBL" id="PWV68698.1"/>
    </source>
</evidence>
<keyword evidence="1 3" id="KW-0808">Transferase</keyword>
<feature type="domain" description="N-acetyltransferase" evidence="2">
    <location>
        <begin position="7"/>
        <end position="166"/>
    </location>
</feature>
<evidence type="ECO:0000259" key="2">
    <source>
        <dbReference type="PROSITE" id="PS51186"/>
    </source>
</evidence>
<proteinExistence type="predicted"/>